<organism evidence="1 2">
    <name type="scientific">Halobacillus naozhouensis</name>
    <dbReference type="NCBI Taxonomy" id="554880"/>
    <lineage>
        <taxon>Bacteria</taxon>
        <taxon>Bacillati</taxon>
        <taxon>Bacillota</taxon>
        <taxon>Bacilli</taxon>
        <taxon>Bacillales</taxon>
        <taxon>Bacillaceae</taxon>
        <taxon>Halobacillus</taxon>
    </lineage>
</organism>
<evidence type="ECO:0008006" key="3">
    <source>
        <dbReference type="Google" id="ProtNLM"/>
    </source>
</evidence>
<proteinExistence type="predicted"/>
<name>A0ABY8IWX0_9BACI</name>
<dbReference type="EMBL" id="CP121671">
    <property type="protein sequence ID" value="WFT74718.1"/>
    <property type="molecule type" value="Genomic_DNA"/>
</dbReference>
<gene>
    <name evidence="1" type="ORF">P9989_20630</name>
</gene>
<dbReference type="RefSeq" id="WP_283076714.1">
    <property type="nucleotide sequence ID" value="NZ_CP121671.1"/>
</dbReference>
<accession>A0ABY8IWX0</accession>
<protein>
    <recommendedName>
        <fullName evidence="3">SR1 protein</fullName>
    </recommendedName>
</protein>
<sequence length="44" mass="4978">MKEHVGQCSLCKKEIYCLDGFLDGVVSEDKTLYCFKCAAKQEES</sequence>
<reference evidence="1 2" key="1">
    <citation type="submission" date="2023-04" db="EMBL/GenBank/DDBJ databases">
        <title>Genome sequence of Halobacillus naozhouensis KACC 21980.</title>
        <authorList>
            <person name="Kim S."/>
            <person name="Heo J."/>
            <person name="Kwon S.-W."/>
        </authorList>
    </citation>
    <scope>NUCLEOTIDE SEQUENCE [LARGE SCALE GENOMIC DNA]</scope>
    <source>
        <strain evidence="1 2">KCTC 13234</strain>
    </source>
</reference>
<keyword evidence="2" id="KW-1185">Reference proteome</keyword>
<evidence type="ECO:0000313" key="2">
    <source>
        <dbReference type="Proteomes" id="UP001221597"/>
    </source>
</evidence>
<dbReference type="Proteomes" id="UP001221597">
    <property type="component" value="Chromosome"/>
</dbReference>
<evidence type="ECO:0000313" key="1">
    <source>
        <dbReference type="EMBL" id="WFT74718.1"/>
    </source>
</evidence>